<dbReference type="RefSeq" id="XP_018042163.1">
    <property type="nucleotide sequence ID" value="XM_018181694.1"/>
</dbReference>
<dbReference type="InParanoid" id="A0A177CXM8"/>
<gene>
    <name evidence="1" type="ORF">CC84DRAFT_1200969</name>
</gene>
<name>A0A177CXM8_9PLEO</name>
<proteinExistence type="predicted"/>
<sequence length="571" mass="65073">MSSNEDSAAAASRGLLGLPLVLVREIFELVYNNGSPGIALSELRLTSRVCRRECERLMVRSLNLSDTESFWKKTSLRSRGLLKRLQDPNDELAEHVRELWLGPFDNNDYFANEVLRYEADGMSIPYSIWFKTMDRASGEAIRSPVISEPQEGFVDGKNVLCEALKKMASRKRAENNSNPGASAPSSQHEVTTETAWLGLAPSLLSSIQQLLRDPDSIAQGSDFGAVLWDNEGYVSPVLGRAIRNMTNLCSVTWNTNFLFPRDVLRILQQNHPSVHINVHQPMPALSNAFHMDCTLLSSPQLHSADIYVYGTPHTRDDFQKSYSEYRLVKNCLARGNSIKRLTLKCDGTYNWGWPTRLADGSALIRWNRITEGPMNFDWQESDRFPALKEFTLPLRGLYLSKDHCDMWVRCMDWSHLVHLDVGRFTPQRLFVALTGRVSQLQKLRFGYWPKWAYRAVPECESLSLIKPFLDSISALQDLSFSCHDIRLHPLPIFEAQQHSLRRLKIEENYQGFYDSKAIEEEGVLLRLLENFPGLTSAEFAICSPPFEAEWDAHLTPRQKLGLMLDKRMTAV</sequence>
<dbReference type="EMBL" id="KV441548">
    <property type="protein sequence ID" value="OAG11798.1"/>
    <property type="molecule type" value="Genomic_DNA"/>
</dbReference>
<dbReference type="Proteomes" id="UP000077069">
    <property type="component" value="Unassembled WGS sequence"/>
</dbReference>
<protein>
    <submittedName>
        <fullName evidence="1">Uncharacterized protein</fullName>
    </submittedName>
</protein>
<dbReference type="AlphaFoldDB" id="A0A177CXM8"/>
<keyword evidence="2" id="KW-1185">Reference proteome</keyword>
<dbReference type="OrthoDB" id="3556572at2759"/>
<accession>A0A177CXM8</accession>
<organism evidence="1 2">
    <name type="scientific">Paraphaeosphaeria sporulosa</name>
    <dbReference type="NCBI Taxonomy" id="1460663"/>
    <lineage>
        <taxon>Eukaryota</taxon>
        <taxon>Fungi</taxon>
        <taxon>Dikarya</taxon>
        <taxon>Ascomycota</taxon>
        <taxon>Pezizomycotina</taxon>
        <taxon>Dothideomycetes</taxon>
        <taxon>Pleosporomycetidae</taxon>
        <taxon>Pleosporales</taxon>
        <taxon>Massarineae</taxon>
        <taxon>Didymosphaeriaceae</taxon>
        <taxon>Paraphaeosphaeria</taxon>
    </lineage>
</organism>
<reference evidence="1 2" key="1">
    <citation type="submission" date="2016-05" db="EMBL/GenBank/DDBJ databases">
        <title>Comparative analysis of secretome profiles of manganese(II)-oxidizing ascomycete fungi.</title>
        <authorList>
            <consortium name="DOE Joint Genome Institute"/>
            <person name="Zeiner C.A."/>
            <person name="Purvine S.O."/>
            <person name="Zink E.M."/>
            <person name="Wu S."/>
            <person name="Pasa-Tolic L."/>
            <person name="Chaput D.L."/>
            <person name="Haridas S."/>
            <person name="Grigoriev I.V."/>
            <person name="Santelli C.M."/>
            <person name="Hansel C.M."/>
        </authorList>
    </citation>
    <scope>NUCLEOTIDE SEQUENCE [LARGE SCALE GENOMIC DNA]</scope>
    <source>
        <strain evidence="1 2">AP3s5-JAC2a</strain>
    </source>
</reference>
<evidence type="ECO:0000313" key="1">
    <source>
        <dbReference type="EMBL" id="OAG11798.1"/>
    </source>
</evidence>
<evidence type="ECO:0000313" key="2">
    <source>
        <dbReference type="Proteomes" id="UP000077069"/>
    </source>
</evidence>
<dbReference type="STRING" id="1460663.A0A177CXM8"/>
<dbReference type="GeneID" id="28765180"/>